<organism evidence="1 2">
    <name type="scientific">Aristolochia fimbriata</name>
    <name type="common">White veined hardy Dutchman's pipe vine</name>
    <dbReference type="NCBI Taxonomy" id="158543"/>
    <lineage>
        <taxon>Eukaryota</taxon>
        <taxon>Viridiplantae</taxon>
        <taxon>Streptophyta</taxon>
        <taxon>Embryophyta</taxon>
        <taxon>Tracheophyta</taxon>
        <taxon>Spermatophyta</taxon>
        <taxon>Magnoliopsida</taxon>
        <taxon>Magnoliidae</taxon>
        <taxon>Piperales</taxon>
        <taxon>Aristolochiaceae</taxon>
        <taxon>Aristolochia</taxon>
    </lineage>
</organism>
<comment type="caution">
    <text evidence="1">The sequence shown here is derived from an EMBL/GenBank/DDBJ whole genome shotgun (WGS) entry which is preliminary data.</text>
</comment>
<evidence type="ECO:0000313" key="2">
    <source>
        <dbReference type="Proteomes" id="UP000825729"/>
    </source>
</evidence>
<dbReference type="Proteomes" id="UP000825729">
    <property type="component" value="Unassembled WGS sequence"/>
</dbReference>
<proteinExistence type="predicted"/>
<evidence type="ECO:0000313" key="1">
    <source>
        <dbReference type="EMBL" id="KAG9459885.1"/>
    </source>
</evidence>
<protein>
    <submittedName>
        <fullName evidence="1">Uncharacterized protein</fullName>
    </submittedName>
</protein>
<reference evidence="1 2" key="1">
    <citation type="submission" date="2021-07" db="EMBL/GenBank/DDBJ databases">
        <title>The Aristolochia fimbriata genome: insights into angiosperm evolution, floral development and chemical biosynthesis.</title>
        <authorList>
            <person name="Jiao Y."/>
        </authorList>
    </citation>
    <scope>NUCLEOTIDE SEQUENCE [LARGE SCALE GENOMIC DNA]</scope>
    <source>
        <strain evidence="1">IBCAS-2021</strain>
        <tissue evidence="1">Leaf</tissue>
    </source>
</reference>
<dbReference type="EMBL" id="JAINDJ010000002">
    <property type="protein sequence ID" value="KAG9459885.1"/>
    <property type="molecule type" value="Genomic_DNA"/>
</dbReference>
<gene>
    <name evidence="1" type="ORF">H6P81_004393</name>
</gene>
<name>A0AAV7FF93_ARIFI</name>
<dbReference type="AlphaFoldDB" id="A0AAV7FF93"/>
<sequence length="136" mass="14616">MKSIDGYNHIGSGRSDVYEPGSSPGMKIGKFGMIRGSCVKFAKSDDASAVAGTVKTCGSGPRAAKGAWPNIRGGEYFNSDRKEPFAGEEYTDKLLILSATSSRCCYCRRVSVWCMISSECCEFMGIVSPRIDSSVV</sequence>
<keyword evidence="2" id="KW-1185">Reference proteome</keyword>
<accession>A0AAV7FF93</accession>